<evidence type="ECO:0000256" key="2">
    <source>
        <dbReference type="ARBA" id="ARBA00005791"/>
    </source>
</evidence>
<gene>
    <name evidence="5" type="ORF">H2509_14890</name>
</gene>
<dbReference type="Proteomes" id="UP000541109">
    <property type="component" value="Unassembled WGS sequence"/>
</dbReference>
<dbReference type="InterPro" id="IPR006311">
    <property type="entry name" value="TAT_signal"/>
</dbReference>
<reference evidence="5 6" key="1">
    <citation type="submission" date="2020-07" db="EMBL/GenBank/DDBJ databases">
        <title>Stappia sp., F7233, whole genome shotgun sequencing project.</title>
        <authorList>
            <person name="Jiang S."/>
            <person name="Liu Z.W."/>
            <person name="Du Z.J."/>
        </authorList>
    </citation>
    <scope>NUCLEOTIDE SEQUENCE [LARGE SCALE GENOMIC DNA]</scope>
    <source>
        <strain evidence="5 6">F7233</strain>
    </source>
</reference>
<dbReference type="RefSeq" id="WP_182166631.1">
    <property type="nucleotide sequence ID" value="NZ_JACFXV010000062.1"/>
</dbReference>
<dbReference type="AlphaFoldDB" id="A0A839AHK9"/>
<feature type="domain" description="Thioredoxin" evidence="4">
    <location>
        <begin position="20"/>
        <end position="212"/>
    </location>
</feature>
<comment type="caution">
    <text evidence="5">The sequence shown here is derived from an EMBL/GenBank/DDBJ whole genome shotgun (WGS) entry which is preliminary data.</text>
</comment>
<feature type="chain" id="PRO_5032394585" evidence="3">
    <location>
        <begin position="31"/>
        <end position="212"/>
    </location>
</feature>
<proteinExistence type="inferred from homology"/>
<comment type="similarity">
    <text evidence="2">Belongs to the thioredoxin family. DsbA subfamily.</text>
</comment>
<dbReference type="Gene3D" id="3.40.30.10">
    <property type="entry name" value="Glutaredoxin"/>
    <property type="match status" value="1"/>
</dbReference>
<dbReference type="SUPFAM" id="SSF52833">
    <property type="entry name" value="Thioredoxin-like"/>
    <property type="match status" value="1"/>
</dbReference>
<evidence type="ECO:0000259" key="4">
    <source>
        <dbReference type="PROSITE" id="PS51352"/>
    </source>
</evidence>
<dbReference type="PROSITE" id="PS51352">
    <property type="entry name" value="THIOREDOXIN_2"/>
    <property type="match status" value="1"/>
</dbReference>
<keyword evidence="3" id="KW-0732">Signal</keyword>
<organism evidence="5 6">
    <name type="scientific">Stappia albiluteola</name>
    <dbReference type="NCBI Taxonomy" id="2758565"/>
    <lineage>
        <taxon>Bacteria</taxon>
        <taxon>Pseudomonadati</taxon>
        <taxon>Pseudomonadota</taxon>
        <taxon>Alphaproteobacteria</taxon>
        <taxon>Hyphomicrobiales</taxon>
        <taxon>Stappiaceae</taxon>
        <taxon>Stappia</taxon>
    </lineage>
</organism>
<dbReference type="InterPro" id="IPR013766">
    <property type="entry name" value="Thioredoxin_domain"/>
</dbReference>
<dbReference type="EMBL" id="JACFXV010000062">
    <property type="protein sequence ID" value="MBA5778414.1"/>
    <property type="molecule type" value="Genomic_DNA"/>
</dbReference>
<evidence type="ECO:0000256" key="3">
    <source>
        <dbReference type="SAM" id="SignalP"/>
    </source>
</evidence>
<dbReference type="Pfam" id="PF13462">
    <property type="entry name" value="Thioredoxin_4"/>
    <property type="match status" value="1"/>
</dbReference>
<evidence type="ECO:0000313" key="6">
    <source>
        <dbReference type="Proteomes" id="UP000541109"/>
    </source>
</evidence>
<dbReference type="PANTHER" id="PTHR13887">
    <property type="entry name" value="GLUTATHIONE S-TRANSFERASE KAPPA"/>
    <property type="match status" value="1"/>
</dbReference>
<feature type="signal peptide" evidence="3">
    <location>
        <begin position="1"/>
        <end position="30"/>
    </location>
</feature>
<protein>
    <submittedName>
        <fullName evidence="5">Thioredoxin domain-containing protein</fullName>
    </submittedName>
</protein>
<accession>A0A839AHK9</accession>
<dbReference type="InterPro" id="IPR036249">
    <property type="entry name" value="Thioredoxin-like_sf"/>
</dbReference>
<dbReference type="PROSITE" id="PS51318">
    <property type="entry name" value="TAT"/>
    <property type="match status" value="1"/>
</dbReference>
<evidence type="ECO:0000256" key="1">
    <source>
        <dbReference type="ARBA" id="ARBA00003565"/>
    </source>
</evidence>
<dbReference type="PANTHER" id="PTHR13887:SF56">
    <property type="entry name" value="THIOREDOXIN-LIKE REDUCTASE RV2466C"/>
    <property type="match status" value="1"/>
</dbReference>
<keyword evidence="6" id="KW-1185">Reference proteome</keyword>
<evidence type="ECO:0000313" key="5">
    <source>
        <dbReference type="EMBL" id="MBA5778414.1"/>
    </source>
</evidence>
<comment type="function">
    <text evidence="1">May be required for disulfide bond formation in some proteins.</text>
</comment>
<dbReference type="InterPro" id="IPR012336">
    <property type="entry name" value="Thioredoxin-like_fold"/>
</dbReference>
<name>A0A839AHK9_9HYPH</name>
<sequence>MTLNRRQFLERTACTLVAAGFALSAAPAFAETVDVDALMQPGALSDMVLGDPNAGVTIVEYASMTCGHCANFHKNTYPHLKKEYIDTGKVRFVFREFPLDPVATAAFMLARCAPQEKYFDIVETMFHEQRSWAFTNDPYNSLLNFAKQVGFTQESFDTCLKNQELLNNVNAVRERASTEFGVNSTPTFFFNGTRVNGAITVDELEKALEPLL</sequence>